<evidence type="ECO:0000313" key="4">
    <source>
        <dbReference type="Proteomes" id="UP000053681"/>
    </source>
</evidence>
<dbReference type="GeneID" id="93683021"/>
<dbReference type="PROSITE" id="PS51186">
    <property type="entry name" value="GNAT"/>
    <property type="match status" value="1"/>
</dbReference>
<dbReference type="Gene3D" id="3.40.630.30">
    <property type="match status" value="1"/>
</dbReference>
<comment type="caution">
    <text evidence="3">The sequence shown here is derived from an EMBL/GenBank/DDBJ whole genome shotgun (WGS) entry which is preliminary data.</text>
</comment>
<gene>
    <name evidence="3" type="ORF">AS180_12930</name>
</gene>
<dbReference type="Pfam" id="PF00583">
    <property type="entry name" value="Acetyltransf_1"/>
    <property type="match status" value="1"/>
</dbReference>
<keyword evidence="1" id="KW-0808">Transferase</keyword>
<dbReference type="AlphaFoldDB" id="A0A0V8JKQ8"/>
<dbReference type="SUPFAM" id="SSF55729">
    <property type="entry name" value="Acyl-CoA N-acyltransferases (Nat)"/>
    <property type="match status" value="1"/>
</dbReference>
<proteinExistence type="predicted"/>
<dbReference type="PANTHER" id="PTHR13947">
    <property type="entry name" value="GNAT FAMILY N-ACETYLTRANSFERASE"/>
    <property type="match status" value="1"/>
</dbReference>
<dbReference type="InterPro" id="IPR050769">
    <property type="entry name" value="NAT_camello-type"/>
</dbReference>
<dbReference type="GO" id="GO:0008080">
    <property type="term" value="F:N-acetyltransferase activity"/>
    <property type="evidence" value="ECO:0007669"/>
    <property type="project" value="InterPro"/>
</dbReference>
<sequence>MLSTVAIKQVTTTDAKQVVAFLVKMRSQLFPMLNKDVLSPDLANFEMHYLHKEKTAFFAAFSPTNEVIGTICVYPYDRRFSHLNDFYPENTAEIVKCYVDEKYRRCGIGKQLFQQALSFSQGTYDVLSLHTHPFLPGGFAFWQSRGFHTRFTEKDGVWDTIFMDMKLLPRS</sequence>
<keyword evidence="4" id="KW-1185">Reference proteome</keyword>
<dbReference type="InterPro" id="IPR000182">
    <property type="entry name" value="GNAT_dom"/>
</dbReference>
<dbReference type="InterPro" id="IPR016181">
    <property type="entry name" value="Acyl_CoA_acyltransferase"/>
</dbReference>
<feature type="domain" description="N-acetyltransferase" evidence="2">
    <location>
        <begin position="5"/>
        <end position="168"/>
    </location>
</feature>
<dbReference type="RefSeq" id="WP_062686895.1">
    <property type="nucleotide sequence ID" value="NZ_KQ758658.1"/>
</dbReference>
<dbReference type="Proteomes" id="UP000053681">
    <property type="component" value="Unassembled WGS sequence"/>
</dbReference>
<reference evidence="3 4" key="1">
    <citation type="submission" date="2015-11" db="EMBL/GenBank/DDBJ databases">
        <title>Bacillus caseinolyticus sp nov.</title>
        <authorList>
            <person name="Dastager S.G."/>
            <person name="Mawlankar R."/>
        </authorList>
    </citation>
    <scope>NUCLEOTIDE SEQUENCE [LARGE SCALE GENOMIC DNA]</scope>
    <source>
        <strain evidence="3 4">SGD-V-76</strain>
    </source>
</reference>
<organism evidence="3 4">
    <name type="scientific">Priestia veravalensis</name>
    <dbReference type="NCBI Taxonomy" id="1414648"/>
    <lineage>
        <taxon>Bacteria</taxon>
        <taxon>Bacillati</taxon>
        <taxon>Bacillota</taxon>
        <taxon>Bacilli</taxon>
        <taxon>Bacillales</taxon>
        <taxon>Bacillaceae</taxon>
        <taxon>Priestia</taxon>
    </lineage>
</organism>
<dbReference type="CDD" id="cd04301">
    <property type="entry name" value="NAT_SF"/>
    <property type="match status" value="1"/>
</dbReference>
<evidence type="ECO:0000256" key="1">
    <source>
        <dbReference type="ARBA" id="ARBA00022679"/>
    </source>
</evidence>
<protein>
    <recommendedName>
        <fullName evidence="2">N-acetyltransferase domain-containing protein</fullName>
    </recommendedName>
</protein>
<name>A0A0V8JKQ8_9BACI</name>
<accession>A0A0V8JKQ8</accession>
<evidence type="ECO:0000259" key="2">
    <source>
        <dbReference type="PROSITE" id="PS51186"/>
    </source>
</evidence>
<dbReference type="EMBL" id="LNQP01000043">
    <property type="protein sequence ID" value="KSU87453.1"/>
    <property type="molecule type" value="Genomic_DNA"/>
</dbReference>
<dbReference type="PANTHER" id="PTHR13947:SF37">
    <property type="entry name" value="LD18367P"/>
    <property type="match status" value="1"/>
</dbReference>
<evidence type="ECO:0000313" key="3">
    <source>
        <dbReference type="EMBL" id="KSU87453.1"/>
    </source>
</evidence>